<evidence type="ECO:0000313" key="3">
    <source>
        <dbReference type="Proteomes" id="UP000193067"/>
    </source>
</evidence>
<feature type="compositionally biased region" description="Polar residues" evidence="1">
    <location>
        <begin position="35"/>
        <end position="49"/>
    </location>
</feature>
<sequence length="167" mass="18020">MHDAHGPDSKATLFASTQTRAAGLDSRRRRGASASPETDATSRCTSASAAQHALPNCKEPHHPRHRTRAPHLAQHASTCLRIPGKRRGRFTRARERERDRVLTRTTGGEQRGARSAQRAGRRSPACLSLPLPWRRCGSPGPGNLRCFGDDVASARGSGCAVRCGGRV</sequence>
<keyword evidence="3" id="KW-1185">Reference proteome</keyword>
<accession>A0A1Y2I752</accession>
<feature type="region of interest" description="Disordered" evidence="1">
    <location>
        <begin position="1"/>
        <end position="78"/>
    </location>
</feature>
<proteinExistence type="predicted"/>
<evidence type="ECO:0000313" key="2">
    <source>
        <dbReference type="EMBL" id="OSC96210.1"/>
    </source>
</evidence>
<dbReference type="EMBL" id="KZ084223">
    <property type="protein sequence ID" value="OSC96210.1"/>
    <property type="molecule type" value="Genomic_DNA"/>
</dbReference>
<name>A0A1Y2I752_TRAC3</name>
<dbReference type="Proteomes" id="UP000193067">
    <property type="component" value="Unassembled WGS sequence"/>
</dbReference>
<evidence type="ECO:0000256" key="1">
    <source>
        <dbReference type="SAM" id="MobiDB-lite"/>
    </source>
</evidence>
<protein>
    <submittedName>
        <fullName evidence="2">Uncharacterized protein</fullName>
    </submittedName>
</protein>
<gene>
    <name evidence="2" type="ORF">PYCCODRAFT_182401</name>
</gene>
<organism evidence="2 3">
    <name type="scientific">Trametes coccinea (strain BRFM310)</name>
    <name type="common">Pycnoporus coccineus</name>
    <dbReference type="NCBI Taxonomy" id="1353009"/>
    <lineage>
        <taxon>Eukaryota</taxon>
        <taxon>Fungi</taxon>
        <taxon>Dikarya</taxon>
        <taxon>Basidiomycota</taxon>
        <taxon>Agaricomycotina</taxon>
        <taxon>Agaricomycetes</taxon>
        <taxon>Polyporales</taxon>
        <taxon>Polyporaceae</taxon>
        <taxon>Trametes</taxon>
    </lineage>
</organism>
<feature type="region of interest" description="Disordered" evidence="1">
    <location>
        <begin position="103"/>
        <end position="123"/>
    </location>
</feature>
<reference evidence="2 3" key="1">
    <citation type="journal article" date="2015" name="Biotechnol. Biofuels">
        <title>Enhanced degradation of softwood versus hardwood by the white-rot fungus Pycnoporus coccineus.</title>
        <authorList>
            <person name="Couturier M."/>
            <person name="Navarro D."/>
            <person name="Chevret D."/>
            <person name="Henrissat B."/>
            <person name="Piumi F."/>
            <person name="Ruiz-Duenas F.J."/>
            <person name="Martinez A.T."/>
            <person name="Grigoriev I.V."/>
            <person name="Riley R."/>
            <person name="Lipzen A."/>
            <person name="Berrin J.G."/>
            <person name="Master E.R."/>
            <person name="Rosso M.N."/>
        </authorList>
    </citation>
    <scope>NUCLEOTIDE SEQUENCE [LARGE SCALE GENOMIC DNA]</scope>
    <source>
        <strain evidence="2 3">BRFM310</strain>
    </source>
</reference>
<dbReference type="AlphaFoldDB" id="A0A1Y2I752"/>